<dbReference type="PANTHER" id="PTHR22550">
    <property type="entry name" value="SPORE GERMINATION PROTEIN"/>
    <property type="match status" value="1"/>
</dbReference>
<dbReference type="InterPro" id="IPR050768">
    <property type="entry name" value="UPF0353/GerABKA_families"/>
</dbReference>
<accession>A0ABU7VSY2</accession>
<dbReference type="PANTHER" id="PTHR22550:SF5">
    <property type="entry name" value="LEUCINE ZIPPER PROTEIN 4"/>
    <property type="match status" value="1"/>
</dbReference>
<proteinExistence type="inferred from homology"/>
<dbReference type="PIRSF" id="PIRSF005690">
    <property type="entry name" value="GerBA"/>
    <property type="match status" value="1"/>
</dbReference>
<evidence type="ECO:0000313" key="4">
    <source>
        <dbReference type="EMBL" id="MEF2965972.1"/>
    </source>
</evidence>
<keyword evidence="3" id="KW-0812">Transmembrane</keyword>
<dbReference type="InterPro" id="IPR004995">
    <property type="entry name" value="Spore_Ger"/>
</dbReference>
<evidence type="ECO:0000256" key="2">
    <source>
        <dbReference type="ARBA" id="ARBA00023136"/>
    </source>
</evidence>
<evidence type="ECO:0000256" key="1">
    <source>
        <dbReference type="ARBA" id="ARBA00005278"/>
    </source>
</evidence>
<reference evidence="4 5" key="1">
    <citation type="submission" date="2024-02" db="EMBL/GenBank/DDBJ databases">
        <title>A nitrogen-fixing paenibacillus bacterium.</title>
        <authorList>
            <person name="Zhang W.L."/>
            <person name="Chen S.F."/>
        </authorList>
    </citation>
    <scope>NUCLEOTIDE SEQUENCE [LARGE SCALE GENOMIC DNA]</scope>
    <source>
        <strain evidence="4 5">M1</strain>
    </source>
</reference>
<comment type="caution">
    <text evidence="4">The sequence shown here is derived from an EMBL/GenBank/DDBJ whole genome shotgun (WGS) entry which is preliminary data.</text>
</comment>
<gene>
    <name evidence="4" type="ORF">V3851_09030</name>
</gene>
<organism evidence="4 5">
    <name type="scientific">Paenibacillus haidiansis</name>
    <dbReference type="NCBI Taxonomy" id="1574488"/>
    <lineage>
        <taxon>Bacteria</taxon>
        <taxon>Bacillati</taxon>
        <taxon>Bacillota</taxon>
        <taxon>Bacilli</taxon>
        <taxon>Bacillales</taxon>
        <taxon>Paenibacillaceae</taxon>
        <taxon>Paenibacillus</taxon>
    </lineage>
</organism>
<evidence type="ECO:0000313" key="5">
    <source>
        <dbReference type="Proteomes" id="UP001306950"/>
    </source>
</evidence>
<feature type="transmembrane region" description="Helical" evidence="3">
    <location>
        <begin position="411"/>
        <end position="437"/>
    </location>
</feature>
<dbReference type="RefSeq" id="WP_331846195.1">
    <property type="nucleotide sequence ID" value="NZ_JAZHPZ010000003.1"/>
</dbReference>
<dbReference type="Proteomes" id="UP001306950">
    <property type="component" value="Unassembled WGS sequence"/>
</dbReference>
<comment type="similarity">
    <text evidence="1">Belongs to the GerABKA family.</text>
</comment>
<keyword evidence="5" id="KW-1185">Reference proteome</keyword>
<feature type="transmembrane region" description="Helical" evidence="3">
    <location>
        <begin position="383"/>
        <end position="404"/>
    </location>
</feature>
<keyword evidence="2 3" id="KW-0472">Membrane</keyword>
<name>A0ABU7VSY2_9BACL</name>
<sequence>MTDTQRTSGFAMKLDQTIGTIRSLMGHSSDLIVRELVICRHIHTALIYLDGMTDVETIQGYIISPLLQCREEEVSLTMLGEQVIQASEVHIAASLEIAVDQILAGSLLILMDGEAAGLVVSAAKWEDRAVEDSKTQPVIQGPHNAFTEKLRTNTTLVRRRVKDTRLRLAGIQVGKLSKTEIAIMYLEGPANDQLVAKLIGSLNNITEDHILGGENLEEILHGNNAFTVFPRFYNTDRPDTIAAGIMEGRVAIFIDGSPFVLIAPTIFTDFLQSAEDYYQPYVYSSAIRVLRYISLFICLFAPSIYIALTTFHQEMIPTQLLLSLAGQREGTPFPAFMEAVLMEITFEILREAGVRMPRPIGQAISIVGTLVVGQAAVDAGIVSAAMVIVVSLTAIASFVIPSYAMSIPVRLIRFIFMALAASFGAYGITIGLILLVVHLCYLQSFGVPYFTPFAPYQKRIFKDSLFRFPYRDSKVNNSGQGEK</sequence>
<feature type="transmembrane region" description="Helical" evidence="3">
    <location>
        <begin position="289"/>
        <end position="308"/>
    </location>
</feature>
<keyword evidence="3" id="KW-1133">Transmembrane helix</keyword>
<dbReference type="Pfam" id="PF03323">
    <property type="entry name" value="GerA"/>
    <property type="match status" value="1"/>
</dbReference>
<dbReference type="EMBL" id="JAZHPZ010000003">
    <property type="protein sequence ID" value="MEF2965972.1"/>
    <property type="molecule type" value="Genomic_DNA"/>
</dbReference>
<evidence type="ECO:0000256" key="3">
    <source>
        <dbReference type="SAM" id="Phobius"/>
    </source>
</evidence>
<protein>
    <submittedName>
        <fullName evidence="4">Spore germination protein</fullName>
    </submittedName>
</protein>